<dbReference type="Gene3D" id="3.10.105.10">
    <property type="entry name" value="Dipeptide-binding Protein, Domain 3"/>
    <property type="match status" value="2"/>
</dbReference>
<dbReference type="Proteomes" id="UP001165685">
    <property type="component" value="Unassembled WGS sequence"/>
</dbReference>
<accession>A0ABT4TFD9</accession>
<feature type="domain" description="ABC-type glycine betaine transport system substrate-binding" evidence="6">
    <location>
        <begin position="48"/>
        <end position="296"/>
    </location>
</feature>
<evidence type="ECO:0000256" key="3">
    <source>
        <dbReference type="ARBA" id="ARBA00022475"/>
    </source>
</evidence>
<feature type="signal peptide" evidence="5">
    <location>
        <begin position="1"/>
        <end position="20"/>
    </location>
</feature>
<dbReference type="PROSITE" id="PS51257">
    <property type="entry name" value="PROKAR_LIPOPROTEIN"/>
    <property type="match status" value="1"/>
</dbReference>
<evidence type="ECO:0000256" key="2">
    <source>
        <dbReference type="ARBA" id="ARBA00022448"/>
    </source>
</evidence>
<keyword evidence="5" id="KW-0732">Signal</keyword>
<dbReference type="EMBL" id="JAQFWP010000003">
    <property type="protein sequence ID" value="MDA2803398.1"/>
    <property type="molecule type" value="Genomic_DNA"/>
</dbReference>
<comment type="subcellular location">
    <subcellularLocation>
        <location evidence="1">Cell membrane</location>
    </subcellularLocation>
</comment>
<feature type="chain" id="PRO_5045409229" evidence="5">
    <location>
        <begin position="21"/>
        <end position="314"/>
    </location>
</feature>
<evidence type="ECO:0000313" key="8">
    <source>
        <dbReference type="Proteomes" id="UP001165685"/>
    </source>
</evidence>
<keyword evidence="4" id="KW-0472">Membrane</keyword>
<keyword evidence="2" id="KW-0813">Transport</keyword>
<keyword evidence="3" id="KW-1003">Cell membrane</keyword>
<dbReference type="InterPro" id="IPR007210">
    <property type="entry name" value="ABC_Gly_betaine_transp_sub-bd"/>
</dbReference>
<dbReference type="PANTHER" id="PTHR47737">
    <property type="entry name" value="GLYCINE BETAINE/PROLINE BETAINE TRANSPORT SYSTEM PERMEASE PROTEIN PROW"/>
    <property type="match status" value="1"/>
</dbReference>
<dbReference type="Pfam" id="PF04069">
    <property type="entry name" value="OpuAC"/>
    <property type="match status" value="1"/>
</dbReference>
<evidence type="ECO:0000256" key="1">
    <source>
        <dbReference type="ARBA" id="ARBA00004236"/>
    </source>
</evidence>
<keyword evidence="8" id="KW-1185">Reference proteome</keyword>
<dbReference type="CDD" id="cd13639">
    <property type="entry name" value="PBP2_OpuAC_like"/>
    <property type="match status" value="1"/>
</dbReference>
<sequence length="314" mass="34008">MNMRNSQRFPRFTAVGAASAALLLAGACGGGNVATGPEEGGGDGGGEKISIGMIAWDEDIAVTHLWKAVLEEKGYDVEIEEVDVAPTFQGLAEGDIDLYMDVWLPVTHESYWEEYGDSLEDLGAWNSNASLQLTVPSYMEDIDSIGDLKGEGDTFGGEIVGIESGAGLTSVTKDEAMPTYGLEDEYELVESSTPSMLEALDTAVADEEPIVVTLWHPHAAYDQYDLKDLEDPEGAMGEAEEMKVAGREGFSDDHPEVAEWMKAFELDDEQLAGLLTTVRVDHEDDPEKGAREWLSENPGVLEGWMGDDAEGLEF</sequence>
<name>A0ABT4TFD9_9ACTN</name>
<comment type="caution">
    <text evidence="7">The sequence shown here is derived from an EMBL/GenBank/DDBJ whole genome shotgun (WGS) entry which is preliminary data.</text>
</comment>
<dbReference type="SUPFAM" id="SSF53850">
    <property type="entry name" value="Periplasmic binding protein-like II"/>
    <property type="match status" value="1"/>
</dbReference>
<evidence type="ECO:0000256" key="4">
    <source>
        <dbReference type="ARBA" id="ARBA00023136"/>
    </source>
</evidence>
<reference evidence="7" key="1">
    <citation type="submission" date="2023-01" db="EMBL/GenBank/DDBJ databases">
        <title>Draft genome sequence of Nocardiopsis sp. LSu2-4 isolated from halophytes.</title>
        <authorList>
            <person name="Duangmal K."/>
            <person name="Chantavorakit T."/>
        </authorList>
    </citation>
    <scope>NUCLEOTIDE SEQUENCE</scope>
    <source>
        <strain evidence="7">LSu2-4</strain>
    </source>
</reference>
<proteinExistence type="predicted"/>
<dbReference type="PANTHER" id="PTHR47737:SF1">
    <property type="entry name" value="GLYCINE BETAINE_PROLINE BETAINE TRANSPORT SYSTEM PERMEASE PROTEIN PROW"/>
    <property type="match status" value="1"/>
</dbReference>
<evidence type="ECO:0000313" key="7">
    <source>
        <dbReference type="EMBL" id="MDA2803398.1"/>
    </source>
</evidence>
<protein>
    <submittedName>
        <fullName evidence="7">Glycine betaine ABC transporter substrate-binding protein</fullName>
    </submittedName>
</protein>
<dbReference type="RefSeq" id="WP_270675836.1">
    <property type="nucleotide sequence ID" value="NZ_JAQFWP010000003.1"/>
</dbReference>
<evidence type="ECO:0000256" key="5">
    <source>
        <dbReference type="SAM" id="SignalP"/>
    </source>
</evidence>
<dbReference type="Gene3D" id="3.40.190.100">
    <property type="entry name" value="Glycine betaine-binding periplasmic protein, domain 2"/>
    <property type="match status" value="1"/>
</dbReference>
<gene>
    <name evidence="7" type="ORF">O4U47_02640</name>
</gene>
<organism evidence="7 8">
    <name type="scientific">Nocardiopsis suaedae</name>
    <dbReference type="NCBI Taxonomy" id="3018444"/>
    <lineage>
        <taxon>Bacteria</taxon>
        <taxon>Bacillati</taxon>
        <taxon>Actinomycetota</taxon>
        <taxon>Actinomycetes</taxon>
        <taxon>Streptosporangiales</taxon>
        <taxon>Nocardiopsidaceae</taxon>
        <taxon>Nocardiopsis</taxon>
    </lineage>
</organism>
<evidence type="ECO:0000259" key="6">
    <source>
        <dbReference type="Pfam" id="PF04069"/>
    </source>
</evidence>